<accession>A0A511DD37</accession>
<protein>
    <recommendedName>
        <fullName evidence="1">DUF6194 domain-containing protein</fullName>
    </recommendedName>
</protein>
<dbReference type="AlphaFoldDB" id="A0A511DD37"/>
<feature type="domain" description="DUF6194" evidence="1">
    <location>
        <begin position="1"/>
        <end position="136"/>
    </location>
</feature>
<comment type="caution">
    <text evidence="2">The sequence shown here is derived from an EMBL/GenBank/DDBJ whole genome shotgun (WGS) entry which is preliminary data.</text>
</comment>
<name>A0A511DD37_9PSEU</name>
<dbReference type="OrthoDB" id="9783727at2"/>
<keyword evidence="3" id="KW-1185">Reference proteome</keyword>
<dbReference type="Pfam" id="PF19694">
    <property type="entry name" value="DUF6194"/>
    <property type="match status" value="1"/>
</dbReference>
<gene>
    <name evidence="2" type="ORF">PSU4_16740</name>
</gene>
<dbReference type="RefSeq" id="WP_147104487.1">
    <property type="nucleotide sequence ID" value="NZ_BJVJ01000011.1"/>
</dbReference>
<organism evidence="2 3">
    <name type="scientific">Pseudonocardia sulfidoxydans NBRC 16205</name>
    <dbReference type="NCBI Taxonomy" id="1223511"/>
    <lineage>
        <taxon>Bacteria</taxon>
        <taxon>Bacillati</taxon>
        <taxon>Actinomycetota</taxon>
        <taxon>Actinomycetes</taxon>
        <taxon>Pseudonocardiales</taxon>
        <taxon>Pseudonocardiaceae</taxon>
        <taxon>Pseudonocardia</taxon>
    </lineage>
</organism>
<reference evidence="2 3" key="1">
    <citation type="submission" date="2019-07" db="EMBL/GenBank/DDBJ databases">
        <title>Whole genome shotgun sequence of Pseudonocardia sulfidoxydans NBRC 16205.</title>
        <authorList>
            <person name="Hosoyama A."/>
            <person name="Uohara A."/>
            <person name="Ohji S."/>
            <person name="Ichikawa N."/>
        </authorList>
    </citation>
    <scope>NUCLEOTIDE SEQUENCE [LARGE SCALE GENOMIC DNA]</scope>
    <source>
        <strain evidence="2 3">NBRC 16205</strain>
    </source>
</reference>
<dbReference type="EMBL" id="BJVJ01000011">
    <property type="protein sequence ID" value="GEL22720.1"/>
    <property type="molecule type" value="Genomic_DNA"/>
</dbReference>
<evidence type="ECO:0000313" key="2">
    <source>
        <dbReference type="EMBL" id="GEL22720.1"/>
    </source>
</evidence>
<evidence type="ECO:0000259" key="1">
    <source>
        <dbReference type="Pfam" id="PF19694"/>
    </source>
</evidence>
<proteinExistence type="predicted"/>
<dbReference type="Proteomes" id="UP000321685">
    <property type="component" value="Unassembled WGS sequence"/>
</dbReference>
<evidence type="ECO:0000313" key="3">
    <source>
        <dbReference type="Proteomes" id="UP000321685"/>
    </source>
</evidence>
<dbReference type="InterPro" id="IPR045676">
    <property type="entry name" value="DUF6194"/>
</dbReference>
<sequence length="145" mass="16459">MDFDQVRRVVAGYSATRMIEADGDVFAIFDPDHDYETRPRQGWATIVTSNVNDDASDLDRPGVFRLNIGLPKARFAEVVDPDREYDATALDVVMPHPVYGAYHWVCVLNPDRTWPAVQGLLDDAHAFAVRRHENRTRRRPVTPPA</sequence>